<dbReference type="PANTHER" id="PTHR31190">
    <property type="entry name" value="DNA-BINDING DOMAIN"/>
    <property type="match status" value="1"/>
</dbReference>
<evidence type="ECO:0000256" key="7">
    <source>
        <dbReference type="ARBA" id="ARBA00023242"/>
    </source>
</evidence>
<evidence type="ECO:0000256" key="5">
    <source>
        <dbReference type="ARBA" id="ARBA00023159"/>
    </source>
</evidence>
<protein>
    <recommendedName>
        <fullName evidence="9">AP2/ERF domain-containing protein</fullName>
    </recommendedName>
</protein>
<sequence length="253" mass="28239">MFGNIDFENDYAFLESINHHLLEDWAWQNPVTTTTTENSSSIIRRNNSIESNMFPNCLSNEFDTSDIFLSDILNESIGYGCQLSDPTIPNVKLEPEISVQSPEIWNFSKFLALPKTMAELKVEPLVVAAPPSVLPPKAKHYRGVRRRPWGKFAAEIRDPAKNGQRVWLGTYETAEDAALAYDKAAFRMRGSRAMLNFPLRVNSGEPEPIRVGSKRSSMPPDCSSSSSDNALGKRRKKVAKLAVAQNGSGRFSQ</sequence>
<evidence type="ECO:0000256" key="6">
    <source>
        <dbReference type="ARBA" id="ARBA00023163"/>
    </source>
</evidence>
<gene>
    <name evidence="10" type="ORF">RND71_042693</name>
</gene>
<keyword evidence="7" id="KW-0539">Nucleus</keyword>
<keyword evidence="11" id="KW-1185">Reference proteome</keyword>
<comment type="subcellular location">
    <subcellularLocation>
        <location evidence="1">Nucleus</location>
    </subcellularLocation>
</comment>
<dbReference type="Proteomes" id="UP001291623">
    <property type="component" value="Unassembled WGS sequence"/>
</dbReference>
<evidence type="ECO:0000256" key="8">
    <source>
        <dbReference type="SAM" id="MobiDB-lite"/>
    </source>
</evidence>
<dbReference type="FunFam" id="3.30.730.10:FF:000001">
    <property type="entry name" value="Ethylene-responsive transcription factor 2"/>
    <property type="match status" value="1"/>
</dbReference>
<dbReference type="CDD" id="cd00018">
    <property type="entry name" value="AP2"/>
    <property type="match status" value="1"/>
</dbReference>
<comment type="caution">
    <text evidence="10">The sequence shown here is derived from an EMBL/GenBank/DDBJ whole genome shotgun (WGS) entry which is preliminary data.</text>
</comment>
<dbReference type="InterPro" id="IPR016177">
    <property type="entry name" value="DNA-bd_dom_sf"/>
</dbReference>
<evidence type="ECO:0000313" key="10">
    <source>
        <dbReference type="EMBL" id="KAK4338206.1"/>
    </source>
</evidence>
<keyword evidence="4" id="KW-0238">DNA-binding</keyword>
<dbReference type="SUPFAM" id="SSF54171">
    <property type="entry name" value="DNA-binding domain"/>
    <property type="match status" value="1"/>
</dbReference>
<dbReference type="PROSITE" id="PS51032">
    <property type="entry name" value="AP2_ERF"/>
    <property type="match status" value="1"/>
</dbReference>
<name>A0AAE1QRX6_9SOLA</name>
<evidence type="ECO:0000256" key="1">
    <source>
        <dbReference type="ARBA" id="ARBA00004123"/>
    </source>
</evidence>
<accession>A0AAE1QRX6</accession>
<feature type="domain" description="AP2/ERF" evidence="9">
    <location>
        <begin position="140"/>
        <end position="198"/>
    </location>
</feature>
<dbReference type="InterPro" id="IPR001471">
    <property type="entry name" value="AP2/ERF_dom"/>
</dbReference>
<dbReference type="Gene3D" id="3.30.730.10">
    <property type="entry name" value="AP2/ERF domain"/>
    <property type="match status" value="1"/>
</dbReference>
<evidence type="ECO:0000313" key="11">
    <source>
        <dbReference type="Proteomes" id="UP001291623"/>
    </source>
</evidence>
<feature type="compositionally biased region" description="Low complexity" evidence="8">
    <location>
        <begin position="214"/>
        <end position="227"/>
    </location>
</feature>
<dbReference type="Pfam" id="PF00847">
    <property type="entry name" value="AP2"/>
    <property type="match status" value="1"/>
</dbReference>
<dbReference type="GO" id="GO:0005634">
    <property type="term" value="C:nucleus"/>
    <property type="evidence" value="ECO:0007669"/>
    <property type="project" value="UniProtKB-SubCell"/>
</dbReference>
<dbReference type="EMBL" id="JAVYJV010000024">
    <property type="protein sequence ID" value="KAK4338206.1"/>
    <property type="molecule type" value="Genomic_DNA"/>
</dbReference>
<dbReference type="SMART" id="SM00380">
    <property type="entry name" value="AP2"/>
    <property type="match status" value="1"/>
</dbReference>
<evidence type="ECO:0000256" key="4">
    <source>
        <dbReference type="ARBA" id="ARBA00023125"/>
    </source>
</evidence>
<dbReference type="InterPro" id="IPR044808">
    <property type="entry name" value="ERF_plant"/>
</dbReference>
<dbReference type="AlphaFoldDB" id="A0AAE1QRX6"/>
<evidence type="ECO:0000256" key="3">
    <source>
        <dbReference type="ARBA" id="ARBA00023015"/>
    </source>
</evidence>
<dbReference type="GO" id="GO:0006952">
    <property type="term" value="P:defense response"/>
    <property type="evidence" value="ECO:0007669"/>
    <property type="project" value="UniProtKB-KW"/>
</dbReference>
<keyword evidence="6" id="KW-0804">Transcription</keyword>
<keyword evidence="5" id="KW-0010">Activator</keyword>
<dbReference type="InterPro" id="IPR036955">
    <property type="entry name" value="AP2/ERF_dom_sf"/>
</dbReference>
<dbReference type="GO" id="GO:0003677">
    <property type="term" value="F:DNA binding"/>
    <property type="evidence" value="ECO:0007669"/>
    <property type="project" value="UniProtKB-KW"/>
</dbReference>
<organism evidence="10 11">
    <name type="scientific">Anisodus tanguticus</name>
    <dbReference type="NCBI Taxonomy" id="243964"/>
    <lineage>
        <taxon>Eukaryota</taxon>
        <taxon>Viridiplantae</taxon>
        <taxon>Streptophyta</taxon>
        <taxon>Embryophyta</taxon>
        <taxon>Tracheophyta</taxon>
        <taxon>Spermatophyta</taxon>
        <taxon>Magnoliopsida</taxon>
        <taxon>eudicotyledons</taxon>
        <taxon>Gunneridae</taxon>
        <taxon>Pentapetalae</taxon>
        <taxon>asterids</taxon>
        <taxon>lamiids</taxon>
        <taxon>Solanales</taxon>
        <taxon>Solanaceae</taxon>
        <taxon>Solanoideae</taxon>
        <taxon>Hyoscyameae</taxon>
        <taxon>Anisodus</taxon>
    </lineage>
</organism>
<dbReference type="PANTHER" id="PTHR31190:SF378">
    <property type="entry name" value="ETHYLENE-RESPONSIVE TRANSCRIPTION FACTOR 2"/>
    <property type="match status" value="1"/>
</dbReference>
<keyword evidence="2" id="KW-0611">Plant defense</keyword>
<feature type="region of interest" description="Disordered" evidence="8">
    <location>
        <begin position="205"/>
        <end position="253"/>
    </location>
</feature>
<keyword evidence="3" id="KW-0805">Transcription regulation</keyword>
<dbReference type="PRINTS" id="PR00367">
    <property type="entry name" value="ETHRSPELEMNT"/>
</dbReference>
<dbReference type="GO" id="GO:0003700">
    <property type="term" value="F:DNA-binding transcription factor activity"/>
    <property type="evidence" value="ECO:0007669"/>
    <property type="project" value="InterPro"/>
</dbReference>
<evidence type="ECO:0000256" key="2">
    <source>
        <dbReference type="ARBA" id="ARBA00022821"/>
    </source>
</evidence>
<evidence type="ECO:0000259" key="9">
    <source>
        <dbReference type="PROSITE" id="PS51032"/>
    </source>
</evidence>
<dbReference type="GO" id="GO:0009873">
    <property type="term" value="P:ethylene-activated signaling pathway"/>
    <property type="evidence" value="ECO:0007669"/>
    <property type="project" value="InterPro"/>
</dbReference>
<proteinExistence type="predicted"/>
<reference evidence="10" key="1">
    <citation type="submission" date="2023-12" db="EMBL/GenBank/DDBJ databases">
        <title>Genome assembly of Anisodus tanguticus.</title>
        <authorList>
            <person name="Wang Y.-J."/>
        </authorList>
    </citation>
    <scope>NUCLEOTIDE SEQUENCE</scope>
    <source>
        <strain evidence="10">KB-2021</strain>
        <tissue evidence="10">Leaf</tissue>
    </source>
</reference>